<evidence type="ECO:0000313" key="7">
    <source>
        <dbReference type="Proteomes" id="UP001595443"/>
    </source>
</evidence>
<keyword evidence="2" id="KW-0805">Transcription regulation</keyword>
<dbReference type="SUPFAM" id="SSF46785">
    <property type="entry name" value="Winged helix' DNA-binding domain"/>
    <property type="match status" value="1"/>
</dbReference>
<dbReference type="Pfam" id="PF03466">
    <property type="entry name" value="LysR_substrate"/>
    <property type="match status" value="1"/>
</dbReference>
<dbReference type="InterPro" id="IPR036390">
    <property type="entry name" value="WH_DNA-bd_sf"/>
</dbReference>
<dbReference type="PANTHER" id="PTHR30537:SF3">
    <property type="entry name" value="TRANSCRIPTIONAL REGULATORY PROTEIN"/>
    <property type="match status" value="1"/>
</dbReference>
<dbReference type="InterPro" id="IPR000847">
    <property type="entry name" value="LysR_HTH_N"/>
</dbReference>
<dbReference type="RefSeq" id="WP_377831723.1">
    <property type="nucleotide sequence ID" value="NZ_JBHRSK010000004.1"/>
</dbReference>
<dbReference type="PANTHER" id="PTHR30537">
    <property type="entry name" value="HTH-TYPE TRANSCRIPTIONAL REGULATOR"/>
    <property type="match status" value="1"/>
</dbReference>
<dbReference type="InterPro" id="IPR005119">
    <property type="entry name" value="LysR_subst-bd"/>
</dbReference>
<comment type="caution">
    <text evidence="6">The sequence shown here is derived from an EMBL/GenBank/DDBJ whole genome shotgun (WGS) entry which is preliminary data.</text>
</comment>
<dbReference type="SUPFAM" id="SSF53850">
    <property type="entry name" value="Periplasmic binding protein-like II"/>
    <property type="match status" value="1"/>
</dbReference>
<dbReference type="EMBL" id="JBHRSK010000004">
    <property type="protein sequence ID" value="MFC2967083.1"/>
    <property type="molecule type" value="Genomic_DNA"/>
</dbReference>
<keyword evidence="4" id="KW-0804">Transcription</keyword>
<dbReference type="Gene3D" id="1.10.10.10">
    <property type="entry name" value="Winged helix-like DNA-binding domain superfamily/Winged helix DNA-binding domain"/>
    <property type="match status" value="1"/>
</dbReference>
<dbReference type="Gene3D" id="3.40.190.290">
    <property type="match status" value="1"/>
</dbReference>
<dbReference type="PROSITE" id="PS50931">
    <property type="entry name" value="HTH_LYSR"/>
    <property type="match status" value="1"/>
</dbReference>
<proteinExistence type="inferred from homology"/>
<evidence type="ECO:0000256" key="3">
    <source>
        <dbReference type="ARBA" id="ARBA00023125"/>
    </source>
</evidence>
<name>A0ABV7ADR0_9RHOB</name>
<dbReference type="InterPro" id="IPR058163">
    <property type="entry name" value="LysR-type_TF_proteobact-type"/>
</dbReference>
<accession>A0ABV7ADR0</accession>
<dbReference type="Pfam" id="PF00126">
    <property type="entry name" value="HTH_1"/>
    <property type="match status" value="1"/>
</dbReference>
<evidence type="ECO:0000256" key="1">
    <source>
        <dbReference type="ARBA" id="ARBA00009437"/>
    </source>
</evidence>
<evidence type="ECO:0000259" key="5">
    <source>
        <dbReference type="PROSITE" id="PS50931"/>
    </source>
</evidence>
<evidence type="ECO:0000256" key="2">
    <source>
        <dbReference type="ARBA" id="ARBA00023015"/>
    </source>
</evidence>
<sequence>MAFDWNDLRYFLSVARTGRLTAAAQRMRTDHATVSRRVKALEEQLGAALFTRSPRGYALSEQGEALLRHAEAIESTAAQIQNDIAGERFSLSGAVRIGAPDGFGAFFLAPRLGQLAEQHPELALQLVATPRIFSLSKREADIAIVLSRPERGRLFSRLLTEYSLHLYASRDYLAAQPPVRSKEDLRQHLQIGYIPDLIYTPELDYLSGLMADLQPQFSSTNLFAQMRAAAAGTGICILPDFMAQHVPALVPVLPDSVEIRRTFWLVAHEDSRDAARVQAVIRFVVEQVELAKGDFLPGPGTAPASAGTELSGRAG</sequence>
<comment type="similarity">
    <text evidence="1">Belongs to the LysR transcriptional regulatory family.</text>
</comment>
<dbReference type="InterPro" id="IPR036388">
    <property type="entry name" value="WH-like_DNA-bd_sf"/>
</dbReference>
<organism evidence="6 7">
    <name type="scientific">Acidimangrovimonas pyrenivorans</name>
    <dbReference type="NCBI Taxonomy" id="2030798"/>
    <lineage>
        <taxon>Bacteria</taxon>
        <taxon>Pseudomonadati</taxon>
        <taxon>Pseudomonadota</taxon>
        <taxon>Alphaproteobacteria</taxon>
        <taxon>Rhodobacterales</taxon>
        <taxon>Paracoccaceae</taxon>
        <taxon>Acidimangrovimonas</taxon>
    </lineage>
</organism>
<dbReference type="Proteomes" id="UP001595443">
    <property type="component" value="Unassembled WGS sequence"/>
</dbReference>
<gene>
    <name evidence="6" type="ORF">ACFOES_03180</name>
</gene>
<keyword evidence="7" id="KW-1185">Reference proteome</keyword>
<feature type="domain" description="HTH lysR-type" evidence="5">
    <location>
        <begin position="3"/>
        <end position="60"/>
    </location>
</feature>
<evidence type="ECO:0000256" key="4">
    <source>
        <dbReference type="ARBA" id="ARBA00023163"/>
    </source>
</evidence>
<evidence type="ECO:0000313" key="6">
    <source>
        <dbReference type="EMBL" id="MFC2967083.1"/>
    </source>
</evidence>
<reference evidence="7" key="1">
    <citation type="journal article" date="2019" name="Int. J. Syst. Evol. Microbiol.">
        <title>The Global Catalogue of Microorganisms (GCM) 10K type strain sequencing project: providing services to taxonomists for standard genome sequencing and annotation.</title>
        <authorList>
            <consortium name="The Broad Institute Genomics Platform"/>
            <consortium name="The Broad Institute Genome Sequencing Center for Infectious Disease"/>
            <person name="Wu L."/>
            <person name="Ma J."/>
        </authorList>
    </citation>
    <scope>NUCLEOTIDE SEQUENCE [LARGE SCALE GENOMIC DNA]</scope>
    <source>
        <strain evidence="7">KCTC 62192</strain>
    </source>
</reference>
<protein>
    <submittedName>
        <fullName evidence="6">LysR family transcriptional regulator</fullName>
    </submittedName>
</protein>
<dbReference type="PRINTS" id="PR00039">
    <property type="entry name" value="HTHLYSR"/>
</dbReference>
<keyword evidence="3" id="KW-0238">DNA-binding</keyword>